<organism evidence="2 3">
    <name type="scientific">Halteria grandinella</name>
    <dbReference type="NCBI Taxonomy" id="5974"/>
    <lineage>
        <taxon>Eukaryota</taxon>
        <taxon>Sar</taxon>
        <taxon>Alveolata</taxon>
        <taxon>Ciliophora</taxon>
        <taxon>Intramacronucleata</taxon>
        <taxon>Spirotrichea</taxon>
        <taxon>Stichotrichia</taxon>
        <taxon>Sporadotrichida</taxon>
        <taxon>Halteriidae</taxon>
        <taxon>Halteria</taxon>
    </lineage>
</organism>
<evidence type="ECO:0000313" key="3">
    <source>
        <dbReference type="Proteomes" id="UP000785679"/>
    </source>
</evidence>
<keyword evidence="3" id="KW-1185">Reference proteome</keyword>
<sequence length="122" mass="14625">MNFKVLNCIPSHWRQQYHPMFEAAIMAIQLSLLILAKRQIYFKLNIISQSDILFPIAIIMTTSIICLNRRHHTMVQDYRLSIYSLNFLIYILISFSNQHLYIASLWVRQPVIYCEQKEQMHH</sequence>
<reference evidence="2" key="1">
    <citation type="submission" date="2019-06" db="EMBL/GenBank/DDBJ databases">
        <authorList>
            <person name="Zheng W."/>
        </authorList>
    </citation>
    <scope>NUCLEOTIDE SEQUENCE</scope>
    <source>
        <strain evidence="2">QDHG01</strain>
    </source>
</reference>
<keyword evidence="1" id="KW-1133">Transmembrane helix</keyword>
<evidence type="ECO:0000256" key="1">
    <source>
        <dbReference type="SAM" id="Phobius"/>
    </source>
</evidence>
<dbReference type="AlphaFoldDB" id="A0A8J8P7N3"/>
<keyword evidence="1" id="KW-0812">Transmembrane</keyword>
<feature type="transmembrane region" description="Helical" evidence="1">
    <location>
        <begin position="52"/>
        <end position="68"/>
    </location>
</feature>
<keyword evidence="1" id="KW-0472">Membrane</keyword>
<feature type="transmembrane region" description="Helical" evidence="1">
    <location>
        <begin position="21"/>
        <end position="40"/>
    </location>
</feature>
<protein>
    <submittedName>
        <fullName evidence="2">Uncharacterized protein</fullName>
    </submittedName>
</protein>
<proteinExistence type="predicted"/>
<accession>A0A8J8P7N3</accession>
<name>A0A8J8P7N3_HALGN</name>
<gene>
    <name evidence="2" type="ORF">FGO68_gene3828</name>
</gene>
<dbReference type="EMBL" id="RRYP01000437">
    <property type="protein sequence ID" value="TNV87434.1"/>
    <property type="molecule type" value="Genomic_DNA"/>
</dbReference>
<evidence type="ECO:0000313" key="2">
    <source>
        <dbReference type="EMBL" id="TNV87434.1"/>
    </source>
</evidence>
<dbReference type="Proteomes" id="UP000785679">
    <property type="component" value="Unassembled WGS sequence"/>
</dbReference>
<feature type="transmembrane region" description="Helical" evidence="1">
    <location>
        <begin position="80"/>
        <end position="101"/>
    </location>
</feature>
<comment type="caution">
    <text evidence="2">The sequence shown here is derived from an EMBL/GenBank/DDBJ whole genome shotgun (WGS) entry which is preliminary data.</text>
</comment>